<protein>
    <submittedName>
        <fullName evidence="1">Uncharacterized protein</fullName>
    </submittedName>
</protein>
<organism evidence="1 2">
    <name type="scientific">Neofusicoccum parvum</name>
    <dbReference type="NCBI Taxonomy" id="310453"/>
    <lineage>
        <taxon>Eukaryota</taxon>
        <taxon>Fungi</taxon>
        <taxon>Dikarya</taxon>
        <taxon>Ascomycota</taxon>
        <taxon>Pezizomycotina</taxon>
        <taxon>Dothideomycetes</taxon>
        <taxon>Dothideomycetes incertae sedis</taxon>
        <taxon>Botryosphaeriales</taxon>
        <taxon>Botryosphaeriaceae</taxon>
        <taxon>Neofusicoccum</taxon>
    </lineage>
</organism>
<name>A0ACB5S5A5_9PEZI</name>
<comment type="caution">
    <text evidence="1">The sequence shown here is derived from an EMBL/GenBank/DDBJ whole genome shotgun (WGS) entry which is preliminary data.</text>
</comment>
<reference evidence="1" key="1">
    <citation type="submission" date="2024-09" db="EMBL/GenBank/DDBJ databases">
        <title>Draft Genome Sequences of Neofusicoccum parvum.</title>
        <authorList>
            <person name="Ashida A."/>
            <person name="Camagna M."/>
            <person name="Tanaka A."/>
            <person name="Takemoto D."/>
        </authorList>
    </citation>
    <scope>NUCLEOTIDE SEQUENCE</scope>
    <source>
        <strain evidence="1">PPO83</strain>
    </source>
</reference>
<accession>A0ACB5S5A5</accession>
<gene>
    <name evidence="1" type="primary">g9743</name>
    <name evidence="1" type="ORF">NpPPO83_00009743</name>
</gene>
<keyword evidence="2" id="KW-1185">Reference proteome</keyword>
<dbReference type="Proteomes" id="UP001165186">
    <property type="component" value="Unassembled WGS sequence"/>
</dbReference>
<dbReference type="EMBL" id="BSXG01000042">
    <property type="protein sequence ID" value="GME27893.1"/>
    <property type="molecule type" value="Genomic_DNA"/>
</dbReference>
<proteinExistence type="predicted"/>
<sequence>MPAESSSCAPSNKATQTLPITYNLTTSGTQTVTPSSGSNDQTPNPINRAAGSTMLPLVLSPDYNCGQCASTTATARSNNGDTTSLVRDSAASPEPNHAGPVQPQLSVGLWTKPKTAEDLLPELEAATRKCVAAEAAMTQQLEDLEAEKKACLKFKEDVVKLIEKAVENMRVLEGRASDYALADMDSDESSLKDESQVSLELQEQDDPELRIIMMSGRLYRISLDLLQSCKQRDDAMTEVRMLRDEAVKQKVISGMKRDTDAAQIKDIIQKLQASNTALLELNKNFDVATTRNNLLVEKVSALKISNTELTNKSFESVLTFPTSSGNMKPYEQMSFKNLKALLQQRGLDDRGKKKHLVRRLEKSDGFHAGFTAAAAVAKAQQLHEVVSNLTASADALHEKVTRQESTIDELTSKLQHQTARAEALMKEADQRKSYTDKLKGKITAQNAHTKIIIEEMSTTAREAHDRNAKDRETISALSQEVRDHEAMITTLCHEHEHGENIRVSALEKDVFMLKEYMQSQTKRATSGPSQFNHHSGPLFAQYIPSAYEYYSTSHGPTHADIEARGRGLQ</sequence>
<evidence type="ECO:0000313" key="1">
    <source>
        <dbReference type="EMBL" id="GME27893.1"/>
    </source>
</evidence>
<evidence type="ECO:0000313" key="2">
    <source>
        <dbReference type="Proteomes" id="UP001165186"/>
    </source>
</evidence>